<protein>
    <submittedName>
        <fullName evidence="2">DUF6048 family protein</fullName>
    </submittedName>
</protein>
<dbReference type="Proteomes" id="UP001139409">
    <property type="component" value="Unassembled WGS sequence"/>
</dbReference>
<dbReference type="RefSeq" id="WP_225696767.1">
    <property type="nucleotide sequence ID" value="NZ_JAIXNE010000001.1"/>
</dbReference>
<comment type="caution">
    <text evidence="2">The sequence shown here is derived from an EMBL/GenBank/DDBJ whole genome shotgun (WGS) entry which is preliminary data.</text>
</comment>
<evidence type="ECO:0000256" key="1">
    <source>
        <dbReference type="SAM" id="SignalP"/>
    </source>
</evidence>
<dbReference type="Pfam" id="PF19515">
    <property type="entry name" value="DUF6048"/>
    <property type="match status" value="1"/>
</dbReference>
<sequence length="216" mass="24204">MRKLFFICSLVLGHFLASGQDSVNVSRMNNLPRLFVLVDYGKLATLPTDFEDKLEAGIGIRIGKHITPVLYAGKSTLLPGSVIENGQYSSEGWYIRTGIEYYASLDGKNNLLMGLRYGYTVFSESASYVISSPLFEDVTGFVERTDLSANWAEVVLGSEMRLGDSKFYLGGYLTLRVLINREEFDPIDTYSIPGYGRTFDKTIPALQLYLKFALIR</sequence>
<dbReference type="AlphaFoldDB" id="A0A9X1HKP1"/>
<accession>A0A9X1HKP1</accession>
<evidence type="ECO:0000313" key="3">
    <source>
        <dbReference type="Proteomes" id="UP001139409"/>
    </source>
</evidence>
<organism evidence="2 3">
    <name type="scientific">Fulvivirga sedimenti</name>
    <dbReference type="NCBI Taxonomy" id="2879465"/>
    <lineage>
        <taxon>Bacteria</taxon>
        <taxon>Pseudomonadati</taxon>
        <taxon>Bacteroidota</taxon>
        <taxon>Cytophagia</taxon>
        <taxon>Cytophagales</taxon>
        <taxon>Fulvivirgaceae</taxon>
        <taxon>Fulvivirga</taxon>
    </lineage>
</organism>
<evidence type="ECO:0000313" key="2">
    <source>
        <dbReference type="EMBL" id="MCA6073656.1"/>
    </source>
</evidence>
<feature type="chain" id="PRO_5040731454" evidence="1">
    <location>
        <begin position="20"/>
        <end position="216"/>
    </location>
</feature>
<reference evidence="2" key="1">
    <citation type="submission" date="2021-09" db="EMBL/GenBank/DDBJ databases">
        <title>Fulvivirga sp. isolated from coastal sediment.</title>
        <authorList>
            <person name="Yu H."/>
        </authorList>
    </citation>
    <scope>NUCLEOTIDE SEQUENCE</scope>
    <source>
        <strain evidence="2">1062</strain>
    </source>
</reference>
<keyword evidence="1" id="KW-0732">Signal</keyword>
<keyword evidence="3" id="KW-1185">Reference proteome</keyword>
<proteinExistence type="predicted"/>
<name>A0A9X1HKP1_9BACT</name>
<dbReference type="EMBL" id="JAIXNE010000001">
    <property type="protein sequence ID" value="MCA6073656.1"/>
    <property type="molecule type" value="Genomic_DNA"/>
</dbReference>
<feature type="signal peptide" evidence="1">
    <location>
        <begin position="1"/>
        <end position="19"/>
    </location>
</feature>
<gene>
    <name evidence="2" type="ORF">LDX50_02200</name>
</gene>
<dbReference type="InterPro" id="IPR046111">
    <property type="entry name" value="DUF6048"/>
</dbReference>